<evidence type="ECO:0000256" key="1">
    <source>
        <dbReference type="SAM" id="Coils"/>
    </source>
</evidence>
<reference evidence="3" key="1">
    <citation type="journal article" date="2021" name="Proc. Natl. Acad. Sci. U.S.A.">
        <title>A Catalog of Tens of Thousands of Viruses from Human Metagenomes Reveals Hidden Associations with Chronic Diseases.</title>
        <authorList>
            <person name="Tisza M.J."/>
            <person name="Buck C.B."/>
        </authorList>
    </citation>
    <scope>NUCLEOTIDE SEQUENCE</scope>
    <source>
        <strain evidence="3">CtvWR21</strain>
    </source>
</reference>
<evidence type="ECO:0000313" key="3">
    <source>
        <dbReference type="EMBL" id="DAF64255.1"/>
    </source>
</evidence>
<dbReference type="Gene3D" id="1.20.120.20">
    <property type="entry name" value="Apolipoprotein"/>
    <property type="match status" value="1"/>
</dbReference>
<sequence length="979" mass="102504">MADGSIIIDARINKKGAEAELQALQAKAKSTAQQIAAVDKQLGGETKRRNTLRDDLEAARQKASETAAALEEVNARLDAGRKSKFGVTNTADEALSNKLAAQLNAQDAKAREIEADYRAQNSTVKTLQQRHTDLIAQLEREQQAAQAQGNRVANADRIRAAAEAAGALAEKLTRAALTSGTLQKALHTVGTVGQKAFAWVGGKAQAVRDRIAQAAQSAAQFRSRVARLVSGALVFNVLSSGLRTLTSWMGTALLSSSQLRAALGNLQGAASTAAAPLLAVLVPALTALANAVAMVFSYIARLVAFFTGKTISASASAAKAMGGVGKAAGGTAKKVKDANGELAAFDELNVLNKKSDEDNGGSGGGGGSAGDIVPDYDFTAESPFLDSILDAVEAGDWYKVGQLIGEKLRDSLNAIPWPDIQDKAVQWATNLATMLNGIVETPGLWEAIGHTLAQGLNTALLFYDTFMQTFHWASLGAGLAAGLTQAIAEIQWDTLGRALTDGMRAAIVTLYNFTMTFTGWTDLGNGIAACLNAAINNIPWQETAVGMSKLVIGLLNTLIAAVQGTDWTTFGQNVVGMIGSLDWAGLFAALSTLSVAVLTAINDILGQVDWAAVGTTLVGCLQAIDWAGLLTQAGTFIANSWPVMLAALAASLLPQLGAFILGTVLPSLVGHLVTLGATLLGQAVTWLTGTLLPAIMSGLSALITAIVGAIGLWPAVLLAVLAVLAAAIIAYLVTHWEEIKQKFSETCEMLTEKMRSAGENLKAIWNAFWLTIKLIGMQIWENITTAWSNFWQGLHRLLNSAGAALQSAWSSAWTALGNTVKKIWDGIVGTIKTAVNSVISLVNGMISAVVGGVNAVIGVLNGFSFDVPEFAQGALGTAKIGFNIDPITAPQIPYLAQGAVIPANHEFLAVLGDQTNGTNVEAPLETIQEALAEVLAAQGGQDITIRFAGDLAQLVRLLNPYIDKENNRRGARLVSGGVY</sequence>
<keyword evidence="2" id="KW-0812">Transmembrane</keyword>
<feature type="transmembrane region" description="Helical" evidence="2">
    <location>
        <begin position="583"/>
        <end position="601"/>
    </location>
</feature>
<keyword evidence="1" id="KW-0175">Coiled coil</keyword>
<feature type="coiled-coil region" evidence="1">
    <location>
        <begin position="7"/>
        <end position="76"/>
    </location>
</feature>
<feature type="transmembrane region" description="Helical" evidence="2">
    <location>
        <begin position="274"/>
        <end position="299"/>
    </location>
</feature>
<evidence type="ECO:0000256" key="2">
    <source>
        <dbReference type="SAM" id="Phobius"/>
    </source>
</evidence>
<keyword evidence="2" id="KW-1133">Transmembrane helix</keyword>
<protein>
    <submittedName>
        <fullName evidence="3">Minor tail protein</fullName>
    </submittedName>
</protein>
<accession>A0A8S5TMH1</accession>
<feature type="transmembrane region" description="Helical" evidence="2">
    <location>
        <begin position="544"/>
        <end position="563"/>
    </location>
</feature>
<dbReference type="EMBL" id="BK032854">
    <property type="protein sequence ID" value="DAF64255.1"/>
    <property type="molecule type" value="Genomic_DNA"/>
</dbReference>
<feature type="transmembrane region" description="Helical" evidence="2">
    <location>
        <begin position="702"/>
        <end position="733"/>
    </location>
</feature>
<name>A0A8S5TMH1_9CAUD</name>
<organism evidence="3">
    <name type="scientific">Siphoviridae sp. ctvWR21</name>
    <dbReference type="NCBI Taxonomy" id="2827966"/>
    <lineage>
        <taxon>Viruses</taxon>
        <taxon>Duplodnaviria</taxon>
        <taxon>Heunggongvirae</taxon>
        <taxon>Uroviricota</taxon>
        <taxon>Caudoviricetes</taxon>
    </lineage>
</organism>
<feature type="transmembrane region" description="Helical" evidence="2">
    <location>
        <begin position="672"/>
        <end position="696"/>
    </location>
</feature>
<feature type="coiled-coil region" evidence="1">
    <location>
        <begin position="110"/>
        <end position="155"/>
    </location>
</feature>
<proteinExistence type="predicted"/>
<keyword evidence="2" id="KW-0472">Membrane</keyword>